<dbReference type="Proteomes" id="UP000015520">
    <property type="component" value="Unassembled WGS sequence"/>
</dbReference>
<dbReference type="Gene3D" id="3.40.50.1170">
    <property type="entry name" value="L-asparaginase, N-terminal domain"/>
    <property type="match status" value="1"/>
</dbReference>
<feature type="active site" description="O-isoaspartyl threonine intermediate" evidence="1">
    <location>
        <position position="9"/>
    </location>
</feature>
<name>T0KQQ3_9BACT</name>
<proteinExistence type="predicted"/>
<protein>
    <submittedName>
        <fullName evidence="3">Asparaginase</fullName>
    </submittedName>
</protein>
<dbReference type="GO" id="GO:0004067">
    <property type="term" value="F:asparaginase activity"/>
    <property type="evidence" value="ECO:0007669"/>
    <property type="project" value="UniProtKB-UniRule"/>
</dbReference>
<sequence length="161" mass="18015">MLILNSGGTFNKIYNSKNGELEIPYNNEVIEKILQSADFDYSLAGVVYKDSLDMDMSDRKMLASIIMESVDNSFIIVHGTDTMDITAEFLSEIFEDRKIILTGAMRPFEVDNIEATLNLGMAIGFLKAKPQNGVYICMNGLVELSKNIVKNRSLGKFELVK</sequence>
<dbReference type="InterPro" id="IPR006034">
    <property type="entry name" value="Asparaginase/glutaminase-like"/>
</dbReference>
<accession>T0KQQ3</accession>
<dbReference type="SUPFAM" id="SSF53774">
    <property type="entry name" value="Glutaminase/Asparaginase"/>
    <property type="match status" value="1"/>
</dbReference>
<dbReference type="InterPro" id="IPR036152">
    <property type="entry name" value="Asp/glu_Ase-like_sf"/>
</dbReference>
<evidence type="ECO:0000313" key="3">
    <source>
        <dbReference type="EMBL" id="EQB35638.1"/>
    </source>
</evidence>
<dbReference type="AlphaFoldDB" id="T0KQQ3"/>
<dbReference type="OrthoDB" id="9788068at2"/>
<dbReference type="PATRIC" id="fig|1172190.3.peg.1969"/>
<evidence type="ECO:0000259" key="2">
    <source>
        <dbReference type="Pfam" id="PF00710"/>
    </source>
</evidence>
<dbReference type="PROSITE" id="PS51732">
    <property type="entry name" value="ASN_GLN_ASE_3"/>
    <property type="match status" value="1"/>
</dbReference>
<gene>
    <name evidence="3" type="ORF">M947_10175</name>
</gene>
<dbReference type="EMBL" id="AUPZ01000013">
    <property type="protein sequence ID" value="EQB35638.1"/>
    <property type="molecule type" value="Genomic_DNA"/>
</dbReference>
<feature type="domain" description="L-asparaginase N-terminal" evidence="2">
    <location>
        <begin position="2"/>
        <end position="153"/>
    </location>
</feature>
<dbReference type="STRING" id="1172190.M947_10175"/>
<comment type="caution">
    <text evidence="3">The sequence shown here is derived from an EMBL/GenBank/DDBJ whole genome shotgun (WGS) entry which is preliminary data.</text>
</comment>
<dbReference type="Pfam" id="PF00710">
    <property type="entry name" value="Asparaginase"/>
    <property type="match status" value="1"/>
</dbReference>
<dbReference type="PANTHER" id="PTHR11707:SF28">
    <property type="entry name" value="60 KDA LYSOPHOSPHOLIPASE"/>
    <property type="match status" value="1"/>
</dbReference>
<dbReference type="PRINTS" id="PR00139">
    <property type="entry name" value="ASNGLNASE"/>
</dbReference>
<evidence type="ECO:0000256" key="1">
    <source>
        <dbReference type="PIRSR" id="PIRSR001220-1"/>
    </source>
</evidence>
<dbReference type="eggNOG" id="COG0252">
    <property type="taxonomic scope" value="Bacteria"/>
</dbReference>
<keyword evidence="4" id="KW-1185">Reference proteome</keyword>
<dbReference type="InterPro" id="IPR027474">
    <property type="entry name" value="L-asparaginase_N"/>
</dbReference>
<dbReference type="PIRSF" id="PIRSF500176">
    <property type="entry name" value="L_ASNase"/>
    <property type="match status" value="1"/>
</dbReference>
<organism evidence="3 4">
    <name type="scientific">Sulfurimonas hongkongensis</name>
    <dbReference type="NCBI Taxonomy" id="1172190"/>
    <lineage>
        <taxon>Bacteria</taxon>
        <taxon>Pseudomonadati</taxon>
        <taxon>Campylobacterota</taxon>
        <taxon>Epsilonproteobacteria</taxon>
        <taxon>Campylobacterales</taxon>
        <taxon>Sulfurimonadaceae</taxon>
        <taxon>Sulfurimonas</taxon>
    </lineage>
</organism>
<reference evidence="3 4" key="1">
    <citation type="submission" date="2013-07" db="EMBL/GenBank/DDBJ databases">
        <title>Sulfurimonas hongkongensis AST-10 Genome Sequencing.</title>
        <authorList>
            <person name="Cai L."/>
            <person name="Zhang T."/>
        </authorList>
    </citation>
    <scope>NUCLEOTIDE SEQUENCE [LARGE SCALE GENOMIC DNA]</scope>
    <source>
        <strain evidence="3 4">AST-10</strain>
    </source>
</reference>
<dbReference type="PANTHER" id="PTHR11707">
    <property type="entry name" value="L-ASPARAGINASE"/>
    <property type="match status" value="1"/>
</dbReference>
<dbReference type="InterPro" id="IPR037152">
    <property type="entry name" value="L-asparaginase_N_sf"/>
</dbReference>
<dbReference type="PIRSF" id="PIRSF001220">
    <property type="entry name" value="L-ASNase_gatD"/>
    <property type="match status" value="1"/>
</dbReference>
<evidence type="ECO:0000313" key="4">
    <source>
        <dbReference type="Proteomes" id="UP000015520"/>
    </source>
</evidence>